<dbReference type="EMBL" id="JAEAOA010001885">
    <property type="protein sequence ID" value="KAK3591965.1"/>
    <property type="molecule type" value="Genomic_DNA"/>
</dbReference>
<reference evidence="2" key="1">
    <citation type="journal article" date="2021" name="Genome Biol. Evol.">
        <title>A High-Quality Reference Genome for a Parasitic Bivalve with Doubly Uniparental Inheritance (Bivalvia: Unionida).</title>
        <authorList>
            <person name="Smith C.H."/>
        </authorList>
    </citation>
    <scope>NUCLEOTIDE SEQUENCE</scope>
    <source>
        <strain evidence="2">CHS0354</strain>
    </source>
</reference>
<evidence type="ECO:0000313" key="2">
    <source>
        <dbReference type="EMBL" id="KAK3591965.1"/>
    </source>
</evidence>
<name>A0AAE0SH98_9BIVA</name>
<reference evidence="2" key="2">
    <citation type="journal article" date="2021" name="Genome Biol. Evol.">
        <title>Developing a high-quality reference genome for a parasitic bivalve with doubly uniparental inheritance (Bivalvia: Unionida).</title>
        <authorList>
            <person name="Smith C.H."/>
        </authorList>
    </citation>
    <scope>NUCLEOTIDE SEQUENCE</scope>
    <source>
        <strain evidence="2">CHS0354</strain>
        <tissue evidence="2">Mantle</tissue>
    </source>
</reference>
<dbReference type="Proteomes" id="UP001195483">
    <property type="component" value="Unassembled WGS sequence"/>
</dbReference>
<feature type="region of interest" description="Disordered" evidence="1">
    <location>
        <begin position="1"/>
        <end position="28"/>
    </location>
</feature>
<evidence type="ECO:0000256" key="1">
    <source>
        <dbReference type="SAM" id="MobiDB-lite"/>
    </source>
</evidence>
<keyword evidence="3" id="KW-1185">Reference proteome</keyword>
<sequence length="53" mass="5950">MDPVAASVNENQARENLSSPRISRNTGKGTMYYDCQNNLTNELNAALTDYLRK</sequence>
<gene>
    <name evidence="2" type="ORF">CHS0354_031473</name>
</gene>
<reference evidence="2" key="3">
    <citation type="submission" date="2023-05" db="EMBL/GenBank/DDBJ databases">
        <authorList>
            <person name="Smith C.H."/>
        </authorList>
    </citation>
    <scope>NUCLEOTIDE SEQUENCE</scope>
    <source>
        <strain evidence="2">CHS0354</strain>
        <tissue evidence="2">Mantle</tissue>
    </source>
</reference>
<protein>
    <submittedName>
        <fullName evidence="2">Uncharacterized protein</fullName>
    </submittedName>
</protein>
<evidence type="ECO:0000313" key="3">
    <source>
        <dbReference type="Proteomes" id="UP001195483"/>
    </source>
</evidence>
<feature type="compositionally biased region" description="Polar residues" evidence="1">
    <location>
        <begin position="8"/>
        <end position="28"/>
    </location>
</feature>
<comment type="caution">
    <text evidence="2">The sequence shown here is derived from an EMBL/GenBank/DDBJ whole genome shotgun (WGS) entry which is preliminary data.</text>
</comment>
<proteinExistence type="predicted"/>
<accession>A0AAE0SH98</accession>
<dbReference type="AlphaFoldDB" id="A0AAE0SH98"/>
<feature type="non-terminal residue" evidence="2">
    <location>
        <position position="53"/>
    </location>
</feature>
<organism evidence="2 3">
    <name type="scientific">Potamilus streckersoni</name>
    <dbReference type="NCBI Taxonomy" id="2493646"/>
    <lineage>
        <taxon>Eukaryota</taxon>
        <taxon>Metazoa</taxon>
        <taxon>Spiralia</taxon>
        <taxon>Lophotrochozoa</taxon>
        <taxon>Mollusca</taxon>
        <taxon>Bivalvia</taxon>
        <taxon>Autobranchia</taxon>
        <taxon>Heteroconchia</taxon>
        <taxon>Palaeoheterodonta</taxon>
        <taxon>Unionida</taxon>
        <taxon>Unionoidea</taxon>
        <taxon>Unionidae</taxon>
        <taxon>Ambleminae</taxon>
        <taxon>Lampsilini</taxon>
        <taxon>Potamilus</taxon>
    </lineage>
</organism>